<evidence type="ECO:0000313" key="2">
    <source>
        <dbReference type="Proteomes" id="UP001176941"/>
    </source>
</evidence>
<proteinExistence type="predicted"/>
<name>A0ABN8YW36_RANTA</name>
<gene>
    <name evidence="1" type="ORF">MRATA1EN1_LOCUS14646</name>
</gene>
<organism evidence="1 2">
    <name type="scientific">Rangifer tarandus platyrhynchus</name>
    <name type="common">Svalbard reindeer</name>
    <dbReference type="NCBI Taxonomy" id="3082113"/>
    <lineage>
        <taxon>Eukaryota</taxon>
        <taxon>Metazoa</taxon>
        <taxon>Chordata</taxon>
        <taxon>Craniata</taxon>
        <taxon>Vertebrata</taxon>
        <taxon>Euteleostomi</taxon>
        <taxon>Mammalia</taxon>
        <taxon>Eutheria</taxon>
        <taxon>Laurasiatheria</taxon>
        <taxon>Artiodactyla</taxon>
        <taxon>Ruminantia</taxon>
        <taxon>Pecora</taxon>
        <taxon>Cervidae</taxon>
        <taxon>Odocoileinae</taxon>
        <taxon>Rangifer</taxon>
    </lineage>
</organism>
<sequence length="127" mass="13083">MFLEPLLCASCGSRCRRRSRVDVVPALMRAKLLILRLTMMTAPSGSPLVITEAALAGLSAPSLRSIQADYGRKLAAACGNGPAGGAATCCPHSASSAEAALGEGPGWTSVPEQTLSITNFARATRQP</sequence>
<dbReference type="EMBL" id="OX459960">
    <property type="protein sequence ID" value="CAI9165684.1"/>
    <property type="molecule type" value="Genomic_DNA"/>
</dbReference>
<reference evidence="1" key="1">
    <citation type="submission" date="2023-04" db="EMBL/GenBank/DDBJ databases">
        <authorList>
            <consortium name="ELIXIR-Norway"/>
        </authorList>
    </citation>
    <scope>NUCLEOTIDE SEQUENCE [LARGE SCALE GENOMIC DNA]</scope>
</reference>
<protein>
    <submittedName>
        <fullName evidence="1">Uncharacterized protein</fullName>
    </submittedName>
</protein>
<evidence type="ECO:0000313" key="1">
    <source>
        <dbReference type="EMBL" id="CAI9165684.1"/>
    </source>
</evidence>
<keyword evidence="2" id="KW-1185">Reference proteome</keyword>
<dbReference type="Proteomes" id="UP001176941">
    <property type="component" value="Chromosome 24"/>
</dbReference>
<accession>A0ABN8YW36</accession>